<feature type="signal peptide" evidence="1">
    <location>
        <begin position="1"/>
        <end position="18"/>
    </location>
</feature>
<dbReference type="OrthoDB" id="5430620at2759"/>
<evidence type="ECO:0000313" key="3">
    <source>
        <dbReference type="Proteomes" id="UP000276215"/>
    </source>
</evidence>
<evidence type="ECO:0000256" key="1">
    <source>
        <dbReference type="SAM" id="SignalP"/>
    </source>
</evidence>
<evidence type="ECO:0000313" key="2">
    <source>
        <dbReference type="EMBL" id="RPA98363.1"/>
    </source>
</evidence>
<reference evidence="2 3" key="1">
    <citation type="journal article" date="2018" name="Nat. Ecol. Evol.">
        <title>Pezizomycetes genomes reveal the molecular basis of ectomycorrhizal truffle lifestyle.</title>
        <authorList>
            <person name="Murat C."/>
            <person name="Payen T."/>
            <person name="Noel B."/>
            <person name="Kuo A."/>
            <person name="Morin E."/>
            <person name="Chen J."/>
            <person name="Kohler A."/>
            <person name="Krizsan K."/>
            <person name="Balestrini R."/>
            <person name="Da Silva C."/>
            <person name="Montanini B."/>
            <person name="Hainaut M."/>
            <person name="Levati E."/>
            <person name="Barry K.W."/>
            <person name="Belfiori B."/>
            <person name="Cichocki N."/>
            <person name="Clum A."/>
            <person name="Dockter R.B."/>
            <person name="Fauchery L."/>
            <person name="Guy J."/>
            <person name="Iotti M."/>
            <person name="Le Tacon F."/>
            <person name="Lindquist E.A."/>
            <person name="Lipzen A."/>
            <person name="Malagnac F."/>
            <person name="Mello A."/>
            <person name="Molinier V."/>
            <person name="Miyauchi S."/>
            <person name="Poulain J."/>
            <person name="Riccioni C."/>
            <person name="Rubini A."/>
            <person name="Sitrit Y."/>
            <person name="Splivallo R."/>
            <person name="Traeger S."/>
            <person name="Wang M."/>
            <person name="Zifcakova L."/>
            <person name="Wipf D."/>
            <person name="Zambonelli A."/>
            <person name="Paolocci F."/>
            <person name="Nowrousian M."/>
            <person name="Ottonello S."/>
            <person name="Baldrian P."/>
            <person name="Spatafora J.W."/>
            <person name="Henrissat B."/>
            <person name="Nagy L.G."/>
            <person name="Aury J.M."/>
            <person name="Wincker P."/>
            <person name="Grigoriev I.V."/>
            <person name="Bonfante P."/>
            <person name="Martin F.M."/>
        </authorList>
    </citation>
    <scope>NUCLEOTIDE SEQUENCE [LARGE SCALE GENOMIC DNA]</scope>
    <source>
        <strain evidence="2 3">120613-1</strain>
    </source>
</reference>
<gene>
    <name evidence="2" type="ORF">L873DRAFT_1740520</name>
</gene>
<feature type="chain" id="PRO_5018191566" evidence="1">
    <location>
        <begin position="19"/>
        <end position="179"/>
    </location>
</feature>
<sequence>MKLSLTFLPLLSIAAAAAVLVKRDRLPSKFTLEASTQGLEGILWPELHWLDGECWIGNSKYNSGSQKLQFSSGGDGDGLSFTSFHSTPTGWTDFWIFPDESRAAGFTTPHSAFVPEGASTKGFEKMGDQLAYKGRMEWQACDQGDGSWKIFWDGAHDAGCVPVGLYITEIVCTSTRMRD</sequence>
<protein>
    <submittedName>
        <fullName evidence="2">Uncharacterized protein</fullName>
    </submittedName>
</protein>
<accession>A0A3N4JJD4</accession>
<dbReference type="EMBL" id="ML120396">
    <property type="protein sequence ID" value="RPA98363.1"/>
    <property type="molecule type" value="Genomic_DNA"/>
</dbReference>
<keyword evidence="1" id="KW-0732">Signal</keyword>
<name>A0A3N4JJD4_9PEZI</name>
<keyword evidence="3" id="KW-1185">Reference proteome</keyword>
<proteinExistence type="predicted"/>
<dbReference type="Proteomes" id="UP000276215">
    <property type="component" value="Unassembled WGS sequence"/>
</dbReference>
<organism evidence="2 3">
    <name type="scientific">Choiromyces venosus 120613-1</name>
    <dbReference type="NCBI Taxonomy" id="1336337"/>
    <lineage>
        <taxon>Eukaryota</taxon>
        <taxon>Fungi</taxon>
        <taxon>Dikarya</taxon>
        <taxon>Ascomycota</taxon>
        <taxon>Pezizomycotina</taxon>
        <taxon>Pezizomycetes</taxon>
        <taxon>Pezizales</taxon>
        <taxon>Tuberaceae</taxon>
        <taxon>Choiromyces</taxon>
    </lineage>
</organism>
<dbReference type="AlphaFoldDB" id="A0A3N4JJD4"/>